<dbReference type="SUPFAM" id="SSF63418">
    <property type="entry name" value="MurE/MurF N-terminal domain"/>
    <property type="match status" value="1"/>
</dbReference>
<keyword evidence="6 9" id="KW-0133">Cell shape</keyword>
<comment type="caution">
    <text evidence="13">The sequence shown here is derived from an EMBL/GenBank/DDBJ whole genome shotgun (WGS) entry which is preliminary data.</text>
</comment>
<dbReference type="SUPFAM" id="SSF53623">
    <property type="entry name" value="MurD-like peptide ligases, catalytic domain"/>
    <property type="match status" value="1"/>
</dbReference>
<feature type="modified residue" description="N6-carboxylysine" evidence="9">
    <location>
        <position position="261"/>
    </location>
</feature>
<dbReference type="InterPro" id="IPR036565">
    <property type="entry name" value="Mur-like_cat_sf"/>
</dbReference>
<keyword evidence="2 9" id="KW-0963">Cytoplasm</keyword>
<dbReference type="FunCoup" id="A0A259U2A4">
    <property type="interactions" value="534"/>
</dbReference>
<keyword evidence="5 9" id="KW-0067">ATP-binding</keyword>
<dbReference type="InterPro" id="IPR035911">
    <property type="entry name" value="MurE/MurF_N"/>
</dbReference>
<comment type="pathway">
    <text evidence="9 10">Cell wall biogenesis; peptidoglycan biosynthesis.</text>
</comment>
<comment type="cofactor">
    <cofactor evidence="9">
        <name>Mg(2+)</name>
        <dbReference type="ChEBI" id="CHEBI:18420"/>
    </cofactor>
</comment>
<feature type="binding site" evidence="9">
    <location>
        <position position="498"/>
    </location>
    <ligand>
        <name>meso-2,6-diaminopimelate</name>
        <dbReference type="ChEBI" id="CHEBI:57791"/>
    </ligand>
</feature>
<feature type="binding site" evidence="9">
    <location>
        <position position="221"/>
    </location>
    <ligand>
        <name>UDP-N-acetyl-alpha-D-muramoyl-L-alanyl-D-glutamate</name>
        <dbReference type="ChEBI" id="CHEBI:83900"/>
    </ligand>
</feature>
<dbReference type="EC" id="6.3.2.13" evidence="9"/>
<evidence type="ECO:0000256" key="3">
    <source>
        <dbReference type="ARBA" id="ARBA00022598"/>
    </source>
</evidence>
<comment type="PTM">
    <text evidence="9">Carboxylation is probably crucial for Mg(2+) binding and, consequently, for the gamma-phosphate positioning of ATP.</text>
</comment>
<evidence type="ECO:0000256" key="4">
    <source>
        <dbReference type="ARBA" id="ARBA00022741"/>
    </source>
</evidence>
<feature type="binding site" evidence="9">
    <location>
        <position position="229"/>
    </location>
    <ligand>
        <name>UDP-N-acetyl-alpha-D-muramoyl-L-alanyl-D-glutamate</name>
        <dbReference type="ChEBI" id="CHEBI:83900"/>
    </ligand>
</feature>
<comment type="subcellular location">
    <subcellularLocation>
        <location evidence="9 10">Cytoplasm</location>
    </subcellularLocation>
</comment>
<dbReference type="EMBL" id="MQWB01000001">
    <property type="protein sequence ID" value="OZC04101.1"/>
    <property type="molecule type" value="Genomic_DNA"/>
</dbReference>
<dbReference type="Gene3D" id="3.40.1190.10">
    <property type="entry name" value="Mur-like, catalytic domain"/>
    <property type="match status" value="1"/>
</dbReference>
<dbReference type="InParanoid" id="A0A259U2A4"/>
<dbReference type="HAMAP" id="MF_00208">
    <property type="entry name" value="MurE"/>
    <property type="match status" value="1"/>
</dbReference>
<keyword evidence="3 9" id="KW-0436">Ligase</keyword>
<keyword evidence="9 10" id="KW-0131">Cell cycle</keyword>
<dbReference type="Pfam" id="PF08245">
    <property type="entry name" value="Mur_ligase_M"/>
    <property type="match status" value="1"/>
</dbReference>
<feature type="binding site" evidence="9">
    <location>
        <position position="50"/>
    </location>
    <ligand>
        <name>UDP-N-acetyl-alpha-D-muramoyl-L-alanyl-D-glutamate</name>
        <dbReference type="ChEBI" id="CHEBI:83900"/>
    </ligand>
</feature>
<dbReference type="GO" id="GO:0000287">
    <property type="term" value="F:magnesium ion binding"/>
    <property type="evidence" value="ECO:0007669"/>
    <property type="project" value="UniProtKB-UniRule"/>
</dbReference>
<feature type="binding site" evidence="9">
    <location>
        <begin position="194"/>
        <end position="195"/>
    </location>
    <ligand>
        <name>UDP-N-acetyl-alpha-D-muramoyl-L-alanyl-D-glutamate</name>
        <dbReference type="ChEBI" id="CHEBI:83900"/>
    </ligand>
</feature>
<dbReference type="InterPro" id="IPR013221">
    <property type="entry name" value="Mur_ligase_cen"/>
</dbReference>
<dbReference type="GO" id="GO:0071555">
    <property type="term" value="P:cell wall organization"/>
    <property type="evidence" value="ECO:0007669"/>
    <property type="project" value="UniProtKB-KW"/>
</dbReference>
<evidence type="ECO:0000259" key="12">
    <source>
        <dbReference type="Pfam" id="PF08245"/>
    </source>
</evidence>
<evidence type="ECO:0000256" key="6">
    <source>
        <dbReference type="ARBA" id="ARBA00022960"/>
    </source>
</evidence>
<dbReference type="UniPathway" id="UPA00219"/>
<proteinExistence type="inferred from homology"/>
<dbReference type="GO" id="GO:0009252">
    <property type="term" value="P:peptidoglycan biosynthetic process"/>
    <property type="evidence" value="ECO:0007669"/>
    <property type="project" value="UniProtKB-UniRule"/>
</dbReference>
<evidence type="ECO:0000256" key="10">
    <source>
        <dbReference type="RuleBase" id="RU004135"/>
    </source>
</evidence>
<keyword evidence="9" id="KW-0460">Magnesium</keyword>
<feature type="domain" description="Mur ligase central" evidence="12">
    <location>
        <begin position="150"/>
        <end position="346"/>
    </location>
</feature>
<dbReference type="Pfam" id="PF02875">
    <property type="entry name" value="Mur_ligase_C"/>
    <property type="match status" value="1"/>
</dbReference>
<dbReference type="GO" id="GO:0008765">
    <property type="term" value="F:UDP-N-acetylmuramoylalanyl-D-glutamate-2,6-diaminopimelate ligase activity"/>
    <property type="evidence" value="ECO:0007669"/>
    <property type="project" value="UniProtKB-UniRule"/>
</dbReference>
<keyword evidence="14" id="KW-1185">Reference proteome</keyword>
<dbReference type="Gene3D" id="3.90.190.20">
    <property type="entry name" value="Mur ligase, C-terminal domain"/>
    <property type="match status" value="1"/>
</dbReference>
<evidence type="ECO:0000259" key="11">
    <source>
        <dbReference type="Pfam" id="PF02875"/>
    </source>
</evidence>
<sequence>MTSPLHPTPPTPETSPRPLADLIAPIRAAGLLVASPEADDVEIRGMTDDSRRVTRGDLFGAMSADTAVGRDGHDFVPTALASGAAAAIVGPDYKLPASGDAPEADPKPLGKGERLPGAVLVRTTDSRAALAEAAAAFYKRPGDSLALLGITGTNGKTTTAVLLHGLLTRLGETAGLIGTIENRIGTDRYATAFTTPEAIGLQSLLAAMRDRQTTHVAMEVSSHGLALDRVRTLAFRAAVFTNLTHDHLDFHGSAAEYAAAKRKLFDGLRRDAVAVVNADDAASGEMTSRTQARVVTYGTAPEAHVRVHVLENAVAGLLLRLDGHERRFRIAGRFNALNLCAAYAVARDLGYEAGETLDAMENLEGVPGRFQTIRSDDGVLGVVDYAHTPDALDNVLATAREIVPEGNRLWAVFGAGGDRDRTKRPEMAEVASRRADRVVVTSDNPRTEDPEAILADIRAGLAPEASATEIVDRAEAIAFAAENAASGDVIVVAGKGHEDYQIVGTEKRDFDDRVHLTATLARRTSPEASGVTPDSARG</sequence>
<comment type="function">
    <text evidence="9">Catalyzes the addition of meso-diaminopimelic acid to the nucleotide precursor UDP-N-acetylmuramoyl-L-alanyl-D-glutamate (UMAG) in the biosynthesis of bacterial cell-wall peptidoglycan.</text>
</comment>
<dbReference type="SUPFAM" id="SSF53244">
    <property type="entry name" value="MurD-like peptide ligases, peptide-binding domain"/>
    <property type="match status" value="1"/>
</dbReference>
<dbReference type="NCBIfam" id="NF001126">
    <property type="entry name" value="PRK00139.1-4"/>
    <property type="match status" value="1"/>
</dbReference>
<dbReference type="InterPro" id="IPR036615">
    <property type="entry name" value="Mur_ligase_C_dom_sf"/>
</dbReference>
<evidence type="ECO:0000256" key="9">
    <source>
        <dbReference type="HAMAP-Rule" id="MF_00208"/>
    </source>
</evidence>
<dbReference type="Proteomes" id="UP000216446">
    <property type="component" value="Unassembled WGS sequence"/>
</dbReference>
<dbReference type="GO" id="GO:0005737">
    <property type="term" value="C:cytoplasm"/>
    <property type="evidence" value="ECO:0007669"/>
    <property type="project" value="UniProtKB-SubCell"/>
</dbReference>
<dbReference type="InterPro" id="IPR018109">
    <property type="entry name" value="Folylpolyglutamate_synth_CS"/>
</dbReference>
<accession>A0A259U2A4</accession>
<comment type="similarity">
    <text evidence="1 9">Belongs to the MurCDEF family. MurE subfamily.</text>
</comment>
<comment type="catalytic activity">
    <reaction evidence="9">
        <text>UDP-N-acetyl-alpha-D-muramoyl-L-alanyl-D-glutamate + meso-2,6-diaminopimelate + ATP = UDP-N-acetyl-alpha-D-muramoyl-L-alanyl-gamma-D-glutamyl-meso-2,6-diaminopimelate + ADP + phosphate + H(+)</text>
        <dbReference type="Rhea" id="RHEA:23676"/>
        <dbReference type="ChEBI" id="CHEBI:15378"/>
        <dbReference type="ChEBI" id="CHEBI:30616"/>
        <dbReference type="ChEBI" id="CHEBI:43474"/>
        <dbReference type="ChEBI" id="CHEBI:57791"/>
        <dbReference type="ChEBI" id="CHEBI:83900"/>
        <dbReference type="ChEBI" id="CHEBI:83905"/>
        <dbReference type="ChEBI" id="CHEBI:456216"/>
        <dbReference type="EC" id="6.3.2.13"/>
    </reaction>
</comment>
<evidence type="ECO:0000313" key="14">
    <source>
        <dbReference type="Proteomes" id="UP000216446"/>
    </source>
</evidence>
<dbReference type="NCBIfam" id="TIGR01085">
    <property type="entry name" value="murE"/>
    <property type="match status" value="1"/>
</dbReference>
<evidence type="ECO:0000313" key="13">
    <source>
        <dbReference type="EMBL" id="OZC04101.1"/>
    </source>
</evidence>
<dbReference type="GO" id="GO:0005524">
    <property type="term" value="F:ATP binding"/>
    <property type="evidence" value="ECO:0007669"/>
    <property type="project" value="UniProtKB-UniRule"/>
</dbReference>
<keyword evidence="7 9" id="KW-0573">Peptidoglycan synthesis</keyword>
<feature type="domain" description="Mur ligase C-terminal" evidence="11">
    <location>
        <begin position="368"/>
        <end position="496"/>
    </location>
</feature>
<dbReference type="GO" id="GO:0008360">
    <property type="term" value="P:regulation of cell shape"/>
    <property type="evidence" value="ECO:0007669"/>
    <property type="project" value="UniProtKB-KW"/>
</dbReference>
<dbReference type="GO" id="GO:0051301">
    <property type="term" value="P:cell division"/>
    <property type="evidence" value="ECO:0007669"/>
    <property type="project" value="UniProtKB-KW"/>
</dbReference>
<dbReference type="AlphaFoldDB" id="A0A259U2A4"/>
<dbReference type="Gene3D" id="3.40.1390.10">
    <property type="entry name" value="MurE/MurF, N-terminal domain"/>
    <property type="match status" value="1"/>
</dbReference>
<feature type="binding site" evidence="9">
    <location>
        <position position="494"/>
    </location>
    <ligand>
        <name>meso-2,6-diaminopimelate</name>
        <dbReference type="ChEBI" id="CHEBI:57791"/>
    </ligand>
</feature>
<dbReference type="RefSeq" id="WP_094550197.1">
    <property type="nucleotide sequence ID" value="NZ_MQWB01000001.1"/>
</dbReference>
<comment type="caution">
    <text evidence="9">Lacks conserved residue(s) required for the propagation of feature annotation.</text>
</comment>
<dbReference type="GO" id="GO:0004326">
    <property type="term" value="F:tetrahydrofolylpolyglutamate synthase activity"/>
    <property type="evidence" value="ECO:0007669"/>
    <property type="project" value="InterPro"/>
</dbReference>
<organism evidence="13 14">
    <name type="scientific">Rubricoccus marinus</name>
    <dbReference type="NCBI Taxonomy" id="716817"/>
    <lineage>
        <taxon>Bacteria</taxon>
        <taxon>Pseudomonadati</taxon>
        <taxon>Rhodothermota</taxon>
        <taxon>Rhodothermia</taxon>
        <taxon>Rhodothermales</taxon>
        <taxon>Rubricoccaceae</taxon>
        <taxon>Rubricoccus</taxon>
    </lineage>
</organism>
<dbReference type="OrthoDB" id="9800958at2"/>
<feature type="binding site" evidence="9">
    <location>
        <begin position="152"/>
        <end position="158"/>
    </location>
    <ligand>
        <name>ATP</name>
        <dbReference type="ChEBI" id="CHEBI:30616"/>
    </ligand>
</feature>
<feature type="binding site" evidence="9">
    <location>
        <begin position="443"/>
        <end position="446"/>
    </location>
    <ligand>
        <name>meso-2,6-diaminopimelate</name>
        <dbReference type="ChEBI" id="CHEBI:57791"/>
    </ligand>
</feature>
<evidence type="ECO:0000256" key="5">
    <source>
        <dbReference type="ARBA" id="ARBA00022840"/>
    </source>
</evidence>
<gene>
    <name evidence="9" type="primary">murE</name>
    <name evidence="13" type="ORF">BSZ36_14585</name>
</gene>
<dbReference type="PANTHER" id="PTHR23135">
    <property type="entry name" value="MUR LIGASE FAMILY MEMBER"/>
    <property type="match status" value="1"/>
</dbReference>
<dbReference type="PROSITE" id="PS01011">
    <property type="entry name" value="FOLYLPOLYGLU_SYNT_1"/>
    <property type="match status" value="1"/>
</dbReference>
<evidence type="ECO:0000256" key="8">
    <source>
        <dbReference type="ARBA" id="ARBA00023316"/>
    </source>
</evidence>
<keyword evidence="4 9" id="KW-0547">Nucleotide-binding</keyword>
<reference evidence="13 14" key="1">
    <citation type="submission" date="2016-11" db="EMBL/GenBank/DDBJ databases">
        <title>Study of marine rhodopsin-containing bacteria.</title>
        <authorList>
            <person name="Yoshizawa S."/>
            <person name="Kumagai Y."/>
            <person name="Kogure K."/>
        </authorList>
    </citation>
    <scope>NUCLEOTIDE SEQUENCE [LARGE SCALE GENOMIC DNA]</scope>
    <source>
        <strain evidence="13 14">SG-29</strain>
    </source>
</reference>
<keyword evidence="9 10" id="KW-0132">Cell division</keyword>
<keyword evidence="8 9" id="KW-0961">Cell wall biogenesis/degradation</keyword>
<dbReference type="PANTHER" id="PTHR23135:SF4">
    <property type="entry name" value="UDP-N-ACETYLMURAMOYL-L-ALANYL-D-GLUTAMATE--2,6-DIAMINOPIMELATE LIGASE MURE HOMOLOG, CHLOROPLASTIC"/>
    <property type="match status" value="1"/>
</dbReference>
<dbReference type="InterPro" id="IPR004101">
    <property type="entry name" value="Mur_ligase_C"/>
</dbReference>
<protein>
    <recommendedName>
        <fullName evidence="9">UDP-N-acetylmuramoyl-L-alanyl-D-glutamate--2,6-diaminopimelate ligase</fullName>
        <ecNumber evidence="9">6.3.2.13</ecNumber>
    </recommendedName>
    <alternativeName>
        <fullName evidence="9">Meso-A2pm-adding enzyme</fullName>
    </alternativeName>
    <alternativeName>
        <fullName evidence="9">Meso-diaminopimelate-adding enzyme</fullName>
    </alternativeName>
    <alternativeName>
        <fullName evidence="9">UDP-MurNAc-L-Ala-D-Glu:meso-diaminopimelate ligase</fullName>
    </alternativeName>
    <alternativeName>
        <fullName evidence="9">UDP-MurNAc-tripeptide synthetase</fullName>
    </alternativeName>
    <alternativeName>
        <fullName evidence="9">UDP-N-acetylmuramyl-tripeptide synthetase</fullName>
    </alternativeName>
</protein>
<dbReference type="InterPro" id="IPR005761">
    <property type="entry name" value="UDP-N-AcMur-Glu-dNH2Pim_ligase"/>
</dbReference>
<name>A0A259U2A4_9BACT</name>
<evidence type="ECO:0000256" key="2">
    <source>
        <dbReference type="ARBA" id="ARBA00022490"/>
    </source>
</evidence>
<evidence type="ECO:0000256" key="1">
    <source>
        <dbReference type="ARBA" id="ARBA00005898"/>
    </source>
</evidence>
<feature type="short sequence motif" description="Meso-diaminopimelate recognition motif" evidence="9">
    <location>
        <begin position="443"/>
        <end position="446"/>
    </location>
</feature>
<feature type="binding site" evidence="9">
    <location>
        <position position="419"/>
    </location>
    <ligand>
        <name>meso-2,6-diaminopimelate</name>
        <dbReference type="ChEBI" id="CHEBI:57791"/>
    </ligand>
</feature>
<evidence type="ECO:0000256" key="7">
    <source>
        <dbReference type="ARBA" id="ARBA00022984"/>
    </source>
</evidence>